<keyword evidence="2" id="KW-1185">Reference proteome</keyword>
<proteinExistence type="predicted"/>
<name>A0A2P6TDA1_CHLSO</name>
<evidence type="ECO:0000313" key="2">
    <source>
        <dbReference type="Proteomes" id="UP000239899"/>
    </source>
</evidence>
<reference evidence="1 2" key="1">
    <citation type="journal article" date="2018" name="Plant J.">
        <title>Genome sequences of Chlorella sorokiniana UTEX 1602 and Micractinium conductrix SAG 241.80: implications to maltose excretion by a green alga.</title>
        <authorList>
            <person name="Arriola M.B."/>
            <person name="Velmurugan N."/>
            <person name="Zhang Y."/>
            <person name="Plunkett M.H."/>
            <person name="Hondzo H."/>
            <person name="Barney B.M."/>
        </authorList>
    </citation>
    <scope>NUCLEOTIDE SEQUENCE [LARGE SCALE GENOMIC DNA]</scope>
    <source>
        <strain evidence="2">UTEX 1602</strain>
    </source>
</reference>
<protein>
    <submittedName>
        <fullName evidence="1">Uncharacterized protein</fullName>
    </submittedName>
</protein>
<evidence type="ECO:0000313" key="1">
    <source>
        <dbReference type="EMBL" id="PRW20617.1"/>
    </source>
</evidence>
<dbReference type="EMBL" id="LHPG02000022">
    <property type="protein sequence ID" value="PRW20617.1"/>
    <property type="molecule type" value="Genomic_DNA"/>
</dbReference>
<dbReference type="AlphaFoldDB" id="A0A2P6TDA1"/>
<comment type="caution">
    <text evidence="1">The sequence shown here is derived from an EMBL/GenBank/DDBJ whole genome shotgun (WGS) entry which is preliminary data.</text>
</comment>
<gene>
    <name evidence="1" type="ORF">C2E21_8804</name>
</gene>
<organism evidence="1 2">
    <name type="scientific">Chlorella sorokiniana</name>
    <name type="common">Freshwater green alga</name>
    <dbReference type="NCBI Taxonomy" id="3076"/>
    <lineage>
        <taxon>Eukaryota</taxon>
        <taxon>Viridiplantae</taxon>
        <taxon>Chlorophyta</taxon>
        <taxon>core chlorophytes</taxon>
        <taxon>Trebouxiophyceae</taxon>
        <taxon>Chlorellales</taxon>
        <taxon>Chlorellaceae</taxon>
        <taxon>Chlorella clade</taxon>
        <taxon>Chlorella</taxon>
    </lineage>
</organism>
<sequence>MCALCWQTEDDRYNQSHVLSPECSGQPPDGTCAPLNVNERSCQLCSRTSDSKMGKVVRLFLPSR</sequence>
<dbReference type="Proteomes" id="UP000239899">
    <property type="component" value="Unassembled WGS sequence"/>
</dbReference>
<accession>A0A2P6TDA1</accession>